<dbReference type="Gene3D" id="3.40.50.10810">
    <property type="entry name" value="Tandem AAA-ATPase domain"/>
    <property type="match status" value="1"/>
</dbReference>
<keyword evidence="2" id="KW-0067">ATP-binding</keyword>
<keyword evidence="1" id="KW-0547">Nucleotide-binding</keyword>
<dbReference type="EMBL" id="LAVV01006428">
    <property type="protein sequence ID" value="KNZ59985.1"/>
    <property type="molecule type" value="Genomic_DNA"/>
</dbReference>
<accession>A0A0L6VIP6</accession>
<evidence type="ECO:0000313" key="5">
    <source>
        <dbReference type="Proteomes" id="UP000037035"/>
    </source>
</evidence>
<protein>
    <recommendedName>
        <fullName evidence="3">SNF2 N-terminal domain-containing protein</fullName>
    </recommendedName>
</protein>
<evidence type="ECO:0000313" key="4">
    <source>
        <dbReference type="EMBL" id="KNZ59985.1"/>
    </source>
</evidence>
<dbReference type="InterPro" id="IPR000330">
    <property type="entry name" value="SNF2_N"/>
</dbReference>
<keyword evidence="5" id="KW-1185">Reference proteome</keyword>
<name>A0A0L6VIP6_9BASI</name>
<dbReference type="InterPro" id="IPR027417">
    <property type="entry name" value="P-loop_NTPase"/>
</dbReference>
<dbReference type="Proteomes" id="UP000037035">
    <property type="component" value="Unassembled WGS sequence"/>
</dbReference>
<comment type="caution">
    <text evidence="4">The sequence shown here is derived from an EMBL/GenBank/DDBJ whole genome shotgun (WGS) entry which is preliminary data.</text>
</comment>
<dbReference type="SUPFAM" id="SSF52540">
    <property type="entry name" value="P-loop containing nucleoside triphosphate hydrolases"/>
    <property type="match status" value="1"/>
</dbReference>
<evidence type="ECO:0000259" key="3">
    <source>
        <dbReference type="Pfam" id="PF00176"/>
    </source>
</evidence>
<organism evidence="4 5">
    <name type="scientific">Puccinia sorghi</name>
    <dbReference type="NCBI Taxonomy" id="27349"/>
    <lineage>
        <taxon>Eukaryota</taxon>
        <taxon>Fungi</taxon>
        <taxon>Dikarya</taxon>
        <taxon>Basidiomycota</taxon>
        <taxon>Pucciniomycotina</taxon>
        <taxon>Pucciniomycetes</taxon>
        <taxon>Pucciniales</taxon>
        <taxon>Pucciniaceae</taxon>
        <taxon>Puccinia</taxon>
    </lineage>
</organism>
<dbReference type="AlphaFoldDB" id="A0A0L6VIP6"/>
<dbReference type="VEuPathDB" id="FungiDB:VP01_1631g2"/>
<evidence type="ECO:0000256" key="1">
    <source>
        <dbReference type="ARBA" id="ARBA00022741"/>
    </source>
</evidence>
<dbReference type="OrthoDB" id="2506113at2759"/>
<gene>
    <name evidence="4" type="ORF">VP01_1631g2</name>
</gene>
<dbReference type="InterPro" id="IPR038718">
    <property type="entry name" value="SNF2-like_sf"/>
</dbReference>
<proteinExistence type="predicted"/>
<dbReference type="STRING" id="27349.A0A0L6VIP6"/>
<dbReference type="GO" id="GO:0005524">
    <property type="term" value="F:ATP binding"/>
    <property type="evidence" value="ECO:0007669"/>
    <property type="project" value="InterPro"/>
</dbReference>
<reference evidence="4 5" key="1">
    <citation type="submission" date="2015-08" db="EMBL/GenBank/DDBJ databases">
        <title>Next Generation Sequencing and Analysis of the Genome of Puccinia sorghi L Schw, the Causal Agent of Maize Common Rust.</title>
        <authorList>
            <person name="Rochi L."/>
            <person name="Burguener G."/>
            <person name="Darino M."/>
            <person name="Turjanski A."/>
            <person name="Kreff E."/>
            <person name="Dieguez M.J."/>
            <person name="Sacco F."/>
        </authorList>
    </citation>
    <scope>NUCLEOTIDE SEQUENCE [LARGE SCALE GENOMIC DNA]</scope>
    <source>
        <strain evidence="4 5">RO10H11247</strain>
    </source>
</reference>
<feature type="domain" description="SNF2 N-terminal" evidence="3">
    <location>
        <begin position="34"/>
        <end position="73"/>
    </location>
</feature>
<dbReference type="Pfam" id="PF00176">
    <property type="entry name" value="SNF2-rel_dom"/>
    <property type="match status" value="1"/>
</dbReference>
<sequence length="80" mass="9733">MKRKNPGYRYFRYEFACSQDEAPKFSYFKNTSIHSTLIICPARLIHNWINEIQKHTHQDYIKIIKYHGPKCYSHQRESII</sequence>
<evidence type="ECO:0000256" key="2">
    <source>
        <dbReference type="ARBA" id="ARBA00022840"/>
    </source>
</evidence>